<name>A0AAJ6MLM6_9ENTR</name>
<dbReference type="RefSeq" id="WP_309164650.1">
    <property type="nucleotide sequence ID" value="NZ_CP096849.1"/>
</dbReference>
<gene>
    <name evidence="1" type="ORF">M2B19_01465</name>
</gene>
<organism evidence="1 2">
    <name type="scientific">Enterobacter kobei</name>
    <dbReference type="NCBI Taxonomy" id="208224"/>
    <lineage>
        <taxon>Bacteria</taxon>
        <taxon>Pseudomonadati</taxon>
        <taxon>Pseudomonadota</taxon>
        <taxon>Gammaproteobacteria</taxon>
        <taxon>Enterobacterales</taxon>
        <taxon>Enterobacteriaceae</taxon>
        <taxon>Enterobacter</taxon>
        <taxon>Enterobacter cloacae complex</taxon>
    </lineage>
</organism>
<proteinExistence type="predicted"/>
<protein>
    <submittedName>
        <fullName evidence="1">Uncharacterized protein</fullName>
    </submittedName>
</protein>
<dbReference type="EMBL" id="CP096849">
    <property type="protein sequence ID" value="WMT66282.1"/>
    <property type="molecule type" value="Genomic_DNA"/>
</dbReference>
<accession>A0AAJ6MLM6</accession>
<reference evidence="1" key="1">
    <citation type="submission" date="2022-04" db="EMBL/GenBank/DDBJ databases">
        <title>Co-occurrence of mcr-9 and blaNDM-1 in multidrug-resistant Enterobacter kobei strain isolated from an infant with urinary infection.</title>
        <authorList>
            <person name="Zeng H."/>
        </authorList>
    </citation>
    <scope>NUCLEOTIDE SEQUENCE</scope>
    <source>
        <strain evidence="1">EC1382</strain>
    </source>
</reference>
<dbReference type="AlphaFoldDB" id="A0AAJ6MLM6"/>
<evidence type="ECO:0000313" key="2">
    <source>
        <dbReference type="Proteomes" id="UP001228563"/>
    </source>
</evidence>
<dbReference type="Proteomes" id="UP001228563">
    <property type="component" value="Chromosome"/>
</dbReference>
<sequence>MVETPLPANTSNPCFAFATKGRHKKSKRLAPRLKTGGQIKANDYPALTPPFSTELYRFSLKFAYDAEEINRGCANVIVYAQFVYI</sequence>
<evidence type="ECO:0000313" key="1">
    <source>
        <dbReference type="EMBL" id="WMT66282.1"/>
    </source>
</evidence>